<comment type="similarity">
    <text evidence="2">Belongs to the OST5 family.</text>
</comment>
<feature type="region of interest" description="Disordered" evidence="6">
    <location>
        <begin position="339"/>
        <end position="387"/>
    </location>
</feature>
<dbReference type="InterPro" id="IPR007915">
    <property type="entry name" value="TMEM258/Ost5"/>
</dbReference>
<accession>A0AA36HXM3</accession>
<proteinExistence type="inferred from homology"/>
<evidence type="ECO:0000256" key="5">
    <source>
        <dbReference type="ARBA" id="ARBA00023136"/>
    </source>
</evidence>
<keyword evidence="5 7" id="KW-0472">Membrane</keyword>
<keyword evidence="9" id="KW-1185">Reference proteome</keyword>
<evidence type="ECO:0000313" key="9">
    <source>
        <dbReference type="Proteomes" id="UP001178507"/>
    </source>
</evidence>
<evidence type="ECO:0000256" key="2">
    <source>
        <dbReference type="ARBA" id="ARBA00009825"/>
    </source>
</evidence>
<sequence length="498" mass="52847">MDSIDLAVQSVQRLNDEEKVMLVGAVVCITVLLVYAVSGLSSICKGLPAEEDALIQATPVMTVHLHRPGNQKLGICLRANGDGPAIITGISSGDLLDSWNASQAFAEQQVRSGDHILAVTSGGSTCRDGKLMAAKLKEAGDVTLAIGILRSQAEVEKCWQRVTGMTTLPDMVLEEVAELGAPRMSFGGGAMDKVAMEVLKVGPRLAAWNEQCQAKGTCCSQRVEVGDRVVAIGGSTNVRKGLKMPSPTLTLARWHPIGSCSRKSFDAKIERGQDRMGMVICPHPLGNGHAMLLKIAPDGALARWNAGSVCPIHAGDCIVGVNGASTYLNMQKELASPSPSIKIERWEPAGGSSGPSMTAQSMPLPISGKPPAASPSPPQVLSSPELSTGSRLRQPMFWLGLGTLLVLPSFLMEDWQGALHSVAEVARLPKQLPLDSQGTLALLLLGCAWLLLLRFLWCEVMLTGKTVPILPQPVLAFLSSTCFGYGTFFLCNWAGVHS</sequence>
<dbReference type="Gene3D" id="2.30.42.10">
    <property type="match status" value="1"/>
</dbReference>
<evidence type="ECO:0000256" key="4">
    <source>
        <dbReference type="ARBA" id="ARBA00022989"/>
    </source>
</evidence>
<comment type="caution">
    <text evidence="8">The sequence shown here is derived from an EMBL/GenBank/DDBJ whole genome shotgun (WGS) entry which is preliminary data.</text>
</comment>
<gene>
    <name evidence="8" type="ORF">EVOR1521_LOCUS5668</name>
</gene>
<dbReference type="GO" id="GO:0008250">
    <property type="term" value="C:oligosaccharyltransferase complex"/>
    <property type="evidence" value="ECO:0007669"/>
    <property type="project" value="InterPro"/>
</dbReference>
<evidence type="ECO:0000256" key="7">
    <source>
        <dbReference type="SAM" id="Phobius"/>
    </source>
</evidence>
<evidence type="ECO:0000256" key="1">
    <source>
        <dbReference type="ARBA" id="ARBA00004141"/>
    </source>
</evidence>
<dbReference type="AlphaFoldDB" id="A0AA36HXM3"/>
<keyword evidence="4 7" id="KW-1133">Transmembrane helix</keyword>
<evidence type="ECO:0000256" key="6">
    <source>
        <dbReference type="SAM" id="MobiDB-lite"/>
    </source>
</evidence>
<dbReference type="InterPro" id="IPR036034">
    <property type="entry name" value="PDZ_sf"/>
</dbReference>
<organism evidence="8 9">
    <name type="scientific">Effrenium voratum</name>
    <dbReference type="NCBI Taxonomy" id="2562239"/>
    <lineage>
        <taxon>Eukaryota</taxon>
        <taxon>Sar</taxon>
        <taxon>Alveolata</taxon>
        <taxon>Dinophyceae</taxon>
        <taxon>Suessiales</taxon>
        <taxon>Symbiodiniaceae</taxon>
        <taxon>Effrenium</taxon>
    </lineage>
</organism>
<protein>
    <submittedName>
        <fullName evidence="8">Uncharacterized protein</fullName>
    </submittedName>
</protein>
<reference evidence="8" key="1">
    <citation type="submission" date="2023-08" db="EMBL/GenBank/DDBJ databases">
        <authorList>
            <person name="Chen Y."/>
            <person name="Shah S."/>
            <person name="Dougan E. K."/>
            <person name="Thang M."/>
            <person name="Chan C."/>
        </authorList>
    </citation>
    <scope>NUCLEOTIDE SEQUENCE</scope>
</reference>
<feature type="transmembrane region" description="Helical" evidence="7">
    <location>
        <begin position="440"/>
        <end position="462"/>
    </location>
</feature>
<evidence type="ECO:0000313" key="8">
    <source>
        <dbReference type="EMBL" id="CAJ1376660.1"/>
    </source>
</evidence>
<feature type="transmembrane region" description="Helical" evidence="7">
    <location>
        <begin position="20"/>
        <end position="37"/>
    </location>
</feature>
<dbReference type="Pfam" id="PF05251">
    <property type="entry name" value="Ost5"/>
    <property type="match status" value="1"/>
</dbReference>
<name>A0AA36HXM3_9DINO</name>
<feature type="transmembrane region" description="Helical" evidence="7">
    <location>
        <begin position="474"/>
        <end position="495"/>
    </location>
</feature>
<dbReference type="SUPFAM" id="SSF50156">
    <property type="entry name" value="PDZ domain-like"/>
    <property type="match status" value="1"/>
</dbReference>
<comment type="subcellular location">
    <subcellularLocation>
        <location evidence="1">Membrane</location>
        <topology evidence="1">Multi-pass membrane protein</topology>
    </subcellularLocation>
</comment>
<dbReference type="EMBL" id="CAUJNA010000412">
    <property type="protein sequence ID" value="CAJ1376660.1"/>
    <property type="molecule type" value="Genomic_DNA"/>
</dbReference>
<feature type="transmembrane region" description="Helical" evidence="7">
    <location>
        <begin position="396"/>
        <end position="412"/>
    </location>
</feature>
<dbReference type="Proteomes" id="UP001178507">
    <property type="component" value="Unassembled WGS sequence"/>
</dbReference>
<evidence type="ECO:0000256" key="3">
    <source>
        <dbReference type="ARBA" id="ARBA00022692"/>
    </source>
</evidence>
<keyword evidence="3 7" id="KW-0812">Transmembrane</keyword>